<evidence type="ECO:0008006" key="2">
    <source>
        <dbReference type="Google" id="ProtNLM"/>
    </source>
</evidence>
<gene>
    <name evidence="1" type="ORF">S01H4_35131</name>
</gene>
<protein>
    <recommendedName>
        <fullName evidence="2">Exostosin GT47 domain-containing protein</fullName>
    </recommendedName>
</protein>
<dbReference type="SUPFAM" id="SSF53756">
    <property type="entry name" value="UDP-Glycosyltransferase/glycogen phosphorylase"/>
    <property type="match status" value="1"/>
</dbReference>
<dbReference type="AlphaFoldDB" id="X1A3Z6"/>
<dbReference type="EMBL" id="BART01018644">
    <property type="protein sequence ID" value="GAG76494.1"/>
    <property type="molecule type" value="Genomic_DNA"/>
</dbReference>
<evidence type="ECO:0000313" key="1">
    <source>
        <dbReference type="EMBL" id="GAG76494.1"/>
    </source>
</evidence>
<feature type="non-terminal residue" evidence="1">
    <location>
        <position position="1"/>
    </location>
</feature>
<dbReference type="Gene3D" id="3.40.50.11660">
    <property type="entry name" value="Glycosyl transferase family 10, C-terminal domain"/>
    <property type="match status" value="1"/>
</dbReference>
<reference evidence="1" key="1">
    <citation type="journal article" date="2014" name="Front. Microbiol.">
        <title>High frequency of phylogenetically diverse reductive dehalogenase-homologous genes in deep subseafloor sedimentary metagenomes.</title>
        <authorList>
            <person name="Kawai M."/>
            <person name="Futagami T."/>
            <person name="Toyoda A."/>
            <person name="Takaki Y."/>
            <person name="Nishi S."/>
            <person name="Hori S."/>
            <person name="Arai W."/>
            <person name="Tsubouchi T."/>
            <person name="Morono Y."/>
            <person name="Uchiyama I."/>
            <person name="Ito T."/>
            <person name="Fujiyama A."/>
            <person name="Inagaki F."/>
            <person name="Takami H."/>
        </authorList>
    </citation>
    <scope>NUCLEOTIDE SEQUENCE</scope>
    <source>
        <strain evidence="1">Expedition CK06-06</strain>
    </source>
</reference>
<dbReference type="InterPro" id="IPR038577">
    <property type="entry name" value="GT10-like_C_sf"/>
</dbReference>
<accession>X1A3Z6</accession>
<sequence length="197" mass="22588">VEAFDAILTHYAPLLERPSYRFVPYAGIWIEKEYWGIPSKPRLVSMLFGTKRSTEGHRIRPTIADALEPLGVVDFYGARGQPTDYSPHTKRRVNQPYAFTIVTECCRHDNEFSEHLLDCFAVGTVPIFWGCPNIGTFFDERGILAFETVEEAVEIVRGLHLAQWSSFLPYIKTNLTLAAEYEITEDWMVKHTLGEWA</sequence>
<comment type="caution">
    <text evidence="1">The sequence shown here is derived from an EMBL/GenBank/DDBJ whole genome shotgun (WGS) entry which is preliminary data.</text>
</comment>
<proteinExistence type="predicted"/>
<organism evidence="1">
    <name type="scientific">marine sediment metagenome</name>
    <dbReference type="NCBI Taxonomy" id="412755"/>
    <lineage>
        <taxon>unclassified sequences</taxon>
        <taxon>metagenomes</taxon>
        <taxon>ecological metagenomes</taxon>
    </lineage>
</organism>
<name>X1A3Z6_9ZZZZ</name>